<evidence type="ECO:0000259" key="1">
    <source>
        <dbReference type="Pfam" id="PF09407"/>
    </source>
</evidence>
<gene>
    <name evidence="3" type="ORF">GCM10023169_21520</name>
</gene>
<dbReference type="Proteomes" id="UP001500622">
    <property type="component" value="Unassembled WGS sequence"/>
</dbReference>
<feature type="domain" description="AbiEi antitoxin N-terminal" evidence="2">
    <location>
        <begin position="7"/>
        <end position="44"/>
    </location>
</feature>
<sequence>MDDSLLQGPFTRAEAVAADLSPRDLRMLLDEGVLERPFIGVYLPTAVADDVGERIRALGRLLPPGTALVRESAAWVHGVDVRPPERFRAPPVLEVASASSLALNAIRRDGVHGHLVVLPPSDLMTIAGVAVTTPSRTALDLARFSERYMGLAALDMFSNRGLVDLDEIGERIARLTGHRWIGRARCVWKMADPRAESPGESWLRLRIVEADLPLPDLQVELVGRDGHVVYRLDLGYEEARLAIEYDGVAYHYSAMDQSDRNGRRSQDIEERWRWRVRSFHAGHVLGRRPAVEEVIIQDLGLGMVPSRLRWA</sequence>
<name>A0ABP8LA90_9MICO</name>
<reference evidence="4" key="1">
    <citation type="journal article" date="2019" name="Int. J. Syst. Evol. Microbiol.">
        <title>The Global Catalogue of Microorganisms (GCM) 10K type strain sequencing project: providing services to taxonomists for standard genome sequencing and annotation.</title>
        <authorList>
            <consortium name="The Broad Institute Genomics Platform"/>
            <consortium name="The Broad Institute Genome Sequencing Center for Infectious Disease"/>
            <person name="Wu L."/>
            <person name="Ma J."/>
        </authorList>
    </citation>
    <scope>NUCLEOTIDE SEQUENCE [LARGE SCALE GENOMIC DNA]</scope>
    <source>
        <strain evidence="4">JCM 17810</strain>
    </source>
</reference>
<dbReference type="Pfam" id="PF13338">
    <property type="entry name" value="AbiEi_4"/>
    <property type="match status" value="1"/>
</dbReference>
<protein>
    <submittedName>
        <fullName evidence="3">DUF559 domain-containing protein</fullName>
    </submittedName>
</protein>
<feature type="domain" description="AbiEi antitoxin C-terminal" evidence="1">
    <location>
        <begin position="70"/>
        <end position="185"/>
    </location>
</feature>
<keyword evidence="4" id="KW-1185">Reference proteome</keyword>
<evidence type="ECO:0000313" key="4">
    <source>
        <dbReference type="Proteomes" id="UP001500622"/>
    </source>
</evidence>
<organism evidence="3 4">
    <name type="scientific">Georgenia halophila</name>
    <dbReference type="NCBI Taxonomy" id="620889"/>
    <lineage>
        <taxon>Bacteria</taxon>
        <taxon>Bacillati</taxon>
        <taxon>Actinomycetota</taxon>
        <taxon>Actinomycetes</taxon>
        <taxon>Micrococcales</taxon>
        <taxon>Bogoriellaceae</taxon>
        <taxon>Georgenia</taxon>
    </lineage>
</organism>
<evidence type="ECO:0000313" key="3">
    <source>
        <dbReference type="EMBL" id="GAA4424664.1"/>
    </source>
</evidence>
<proteinExistence type="predicted"/>
<accession>A0ABP8LA90</accession>
<dbReference type="InterPro" id="IPR018547">
    <property type="entry name" value="AbiEi_C"/>
</dbReference>
<dbReference type="RefSeq" id="WP_345216265.1">
    <property type="nucleotide sequence ID" value="NZ_BAABGN010000009.1"/>
</dbReference>
<dbReference type="EMBL" id="BAABGN010000009">
    <property type="protein sequence ID" value="GAA4424664.1"/>
    <property type="molecule type" value="Genomic_DNA"/>
</dbReference>
<dbReference type="InterPro" id="IPR025159">
    <property type="entry name" value="AbiEi_N"/>
</dbReference>
<evidence type="ECO:0000259" key="2">
    <source>
        <dbReference type="Pfam" id="PF13338"/>
    </source>
</evidence>
<comment type="caution">
    <text evidence="3">The sequence shown here is derived from an EMBL/GenBank/DDBJ whole genome shotgun (WGS) entry which is preliminary data.</text>
</comment>
<dbReference type="Pfam" id="PF09407">
    <property type="entry name" value="AbiEi_1"/>
    <property type="match status" value="1"/>
</dbReference>